<organism evidence="1 2">
    <name type="scientific">Litorilinea aerophila</name>
    <dbReference type="NCBI Taxonomy" id="1204385"/>
    <lineage>
        <taxon>Bacteria</taxon>
        <taxon>Bacillati</taxon>
        <taxon>Chloroflexota</taxon>
        <taxon>Caldilineae</taxon>
        <taxon>Caldilineales</taxon>
        <taxon>Caldilineaceae</taxon>
        <taxon>Litorilinea</taxon>
    </lineage>
</organism>
<proteinExistence type="predicted"/>
<evidence type="ECO:0000313" key="2">
    <source>
        <dbReference type="Proteomes" id="UP000317371"/>
    </source>
</evidence>
<evidence type="ECO:0000313" key="1">
    <source>
        <dbReference type="EMBL" id="TQE95264.1"/>
    </source>
</evidence>
<accession>A0A540VES3</accession>
<dbReference type="RefSeq" id="WP_141610542.1">
    <property type="nucleotide sequence ID" value="NZ_VIGC02000015.1"/>
</dbReference>
<dbReference type="AlphaFoldDB" id="A0A540VES3"/>
<protein>
    <submittedName>
        <fullName evidence="1">Uncharacterized protein</fullName>
    </submittedName>
</protein>
<gene>
    <name evidence="1" type="ORF">FKZ61_12860</name>
</gene>
<reference evidence="1 2" key="1">
    <citation type="submission" date="2019-06" db="EMBL/GenBank/DDBJ databases">
        <title>Genome sequence of Litorilinea aerophila BAA-2444.</title>
        <authorList>
            <person name="Maclea K.S."/>
            <person name="Maurais E.G."/>
            <person name="Iannazzi L.C."/>
        </authorList>
    </citation>
    <scope>NUCLEOTIDE SEQUENCE [LARGE SCALE GENOMIC DNA]</scope>
    <source>
        <strain evidence="1 2">ATCC BAA-2444</strain>
    </source>
</reference>
<dbReference type="OrthoDB" id="1099523at2"/>
<dbReference type="Proteomes" id="UP000317371">
    <property type="component" value="Unassembled WGS sequence"/>
</dbReference>
<comment type="caution">
    <text evidence="1">The sequence shown here is derived from an EMBL/GenBank/DDBJ whole genome shotgun (WGS) entry which is preliminary data.</text>
</comment>
<name>A0A540VES3_9CHLR</name>
<keyword evidence="2" id="KW-1185">Reference proteome</keyword>
<dbReference type="InParanoid" id="A0A540VES3"/>
<sequence length="756" mass="83995">MRASIPGSLHLPDFSKMQLPAVETEMSRRYLAVITRWIPVALRYYNDWPGRPDCGHFFGGVLWYGQDTCQPIATLALAASSPEFDAQAAGISAQELRQIARKGLRYLCFTHDTGPEDCVRPLESWGRPEPAGTKWGERGQGFFRESQCGNTIAYLALTAALIQDLLGEEERTMLAHIALDYLARFGTMAPRSGVYYDTQTEENGWTALGLVASMALLPGHPQQPDWWEQAKRWMFHTTSRPQDSINHAPFADGKTVRELCGRTYTTLPDGTAENHGFVHPSYMASALNLSGTAMNLLTLTGQPIPPHMYWHRQDTYDLLKRWCDETGAFHCVQGMDWPYFAYQAVCHTHAVANCYLRDPDGAYLERLALATVEKASVAHGGRMVPEETVQYCHGQQDPALMRERMAISLACAYLAHRLTGPDMPPTPRADFERRMAGVAVYPHGGALLHRHPHGRTSLAWRNRTMVLPATQAGLRDIGPTEGSMLATIHVRDRAESTQERVLKIREGADQVAVTLVQDLAQDAVRRFVYFASLPNGKCLTYERLVASQAVTVERVQQGFLSIINDGYFGDHPDRRGRRRVAWAGHQETFVGYPAPHPDDDRWVELGDTGWVNVDDRFGLVFQGSGRPIYHHRHHFPVWHAVKDDLILSLQDRPTDYPAGATIAELVALWCPAQTAAETTAQALERHAVGEDAFAATVDGYLCAANFSDQRLGLSLSFPVGEGELVSPTWSVAGGAREPVPVTPVLGPWEPWIGVLA</sequence>
<dbReference type="EMBL" id="VIGC01000015">
    <property type="protein sequence ID" value="TQE95264.1"/>
    <property type="molecule type" value="Genomic_DNA"/>
</dbReference>